<proteinExistence type="predicted"/>
<name>A0AC58STL3_TOBAC</name>
<gene>
    <name evidence="2" type="primary">LOC142170307</name>
</gene>
<dbReference type="Proteomes" id="UP000790787">
    <property type="component" value="Chromosome 16"/>
</dbReference>
<reference evidence="1" key="1">
    <citation type="journal article" date="2014" name="Nat. Commun.">
        <title>The tobacco genome sequence and its comparison with those of tomato and potato.</title>
        <authorList>
            <person name="Sierro N."/>
            <person name="Battey J.N."/>
            <person name="Ouadi S."/>
            <person name="Bakaher N."/>
            <person name="Bovet L."/>
            <person name="Willig A."/>
            <person name="Goepfert S."/>
            <person name="Peitsch M.C."/>
            <person name="Ivanov N.V."/>
        </authorList>
    </citation>
    <scope>NUCLEOTIDE SEQUENCE [LARGE SCALE GENOMIC DNA]</scope>
</reference>
<sequence length="131" mass="15391">MDLMNRVFKPFLDSFVIVFIADILIYSRSQGEHENHLRTMLQTLREHRLYAKFSKCEFWLDSVSFLGHVVSKDGIMVDPKKTEAVQKWPRPTSPTEIRSFLGLTGYYRRFVQDFSRIASPLTKLTQKNAKF</sequence>
<protein>
    <submittedName>
        <fullName evidence="2">Mitochondrial protein AtMg00860</fullName>
    </submittedName>
</protein>
<accession>A0AC58STL3</accession>
<dbReference type="RefSeq" id="XP_075088289.1">
    <property type="nucleotide sequence ID" value="XM_075232188.1"/>
</dbReference>
<keyword evidence="1" id="KW-1185">Reference proteome</keyword>
<organism evidence="1 2">
    <name type="scientific">Nicotiana tabacum</name>
    <name type="common">Common tobacco</name>
    <dbReference type="NCBI Taxonomy" id="4097"/>
    <lineage>
        <taxon>Eukaryota</taxon>
        <taxon>Viridiplantae</taxon>
        <taxon>Streptophyta</taxon>
        <taxon>Embryophyta</taxon>
        <taxon>Tracheophyta</taxon>
        <taxon>Spermatophyta</taxon>
        <taxon>Magnoliopsida</taxon>
        <taxon>eudicotyledons</taxon>
        <taxon>Gunneridae</taxon>
        <taxon>Pentapetalae</taxon>
        <taxon>asterids</taxon>
        <taxon>lamiids</taxon>
        <taxon>Solanales</taxon>
        <taxon>Solanaceae</taxon>
        <taxon>Nicotianoideae</taxon>
        <taxon>Nicotianeae</taxon>
        <taxon>Nicotiana</taxon>
    </lineage>
</organism>
<evidence type="ECO:0000313" key="1">
    <source>
        <dbReference type="Proteomes" id="UP000790787"/>
    </source>
</evidence>
<evidence type="ECO:0000313" key="2">
    <source>
        <dbReference type="RefSeq" id="XP_075088289.1"/>
    </source>
</evidence>
<reference evidence="2" key="2">
    <citation type="submission" date="2025-08" db="UniProtKB">
        <authorList>
            <consortium name="RefSeq"/>
        </authorList>
    </citation>
    <scope>IDENTIFICATION</scope>
    <source>
        <tissue evidence="2">Leaf</tissue>
    </source>
</reference>